<comment type="caution">
    <text evidence="2">The sequence shown here is derived from an EMBL/GenBank/DDBJ whole genome shotgun (WGS) entry which is preliminary data.</text>
</comment>
<feature type="transmembrane region" description="Helical" evidence="1">
    <location>
        <begin position="49"/>
        <end position="66"/>
    </location>
</feature>
<dbReference type="STRING" id="172043.RM53_12815"/>
<keyword evidence="1" id="KW-0472">Membrane</keyword>
<gene>
    <name evidence="2" type="ORF">RM53_12815</name>
</gene>
<sequence>MPKRSSYGPQMTFSEKRKFFNDRLHVFLGLLTPCLVVSGTSSEPSSVFLTWTVVVALFALVLNRVIP</sequence>
<dbReference type="AlphaFoldDB" id="A0A0B4CP69"/>
<keyword evidence="1" id="KW-0812">Transmembrane</keyword>
<name>A0A0B4CP69_9CAUL</name>
<proteinExistence type="predicted"/>
<accession>A0A0B4CP69</accession>
<reference evidence="2 3" key="1">
    <citation type="submission" date="2014-12" db="EMBL/GenBank/DDBJ databases">
        <title>Genome sequencing of Brevundimonas nasdae TPW30.</title>
        <authorList>
            <person name="Tan P.W."/>
            <person name="Chan K.-G."/>
        </authorList>
    </citation>
    <scope>NUCLEOTIDE SEQUENCE [LARGE SCALE GENOMIC DNA]</scope>
    <source>
        <strain evidence="2 3">TPW30</strain>
    </source>
</reference>
<evidence type="ECO:0000313" key="3">
    <source>
        <dbReference type="Proteomes" id="UP000031166"/>
    </source>
</evidence>
<keyword evidence="1" id="KW-1133">Transmembrane helix</keyword>
<dbReference type="Proteomes" id="UP000031166">
    <property type="component" value="Unassembled WGS sequence"/>
</dbReference>
<evidence type="ECO:0000256" key="1">
    <source>
        <dbReference type="SAM" id="Phobius"/>
    </source>
</evidence>
<organism evidence="2 3">
    <name type="scientific">Brevundimonas nasdae</name>
    <dbReference type="NCBI Taxonomy" id="172043"/>
    <lineage>
        <taxon>Bacteria</taxon>
        <taxon>Pseudomonadati</taxon>
        <taxon>Pseudomonadota</taxon>
        <taxon>Alphaproteobacteria</taxon>
        <taxon>Caulobacterales</taxon>
        <taxon>Caulobacteraceae</taxon>
        <taxon>Brevundimonas</taxon>
    </lineage>
</organism>
<evidence type="ECO:0000313" key="2">
    <source>
        <dbReference type="EMBL" id="KIC56196.1"/>
    </source>
</evidence>
<dbReference type="RefSeq" id="WP_039247367.1">
    <property type="nucleotide sequence ID" value="NZ_JWSY01000024.1"/>
</dbReference>
<dbReference type="EMBL" id="JWSY01000024">
    <property type="protein sequence ID" value="KIC56196.1"/>
    <property type="molecule type" value="Genomic_DNA"/>
</dbReference>
<protein>
    <submittedName>
        <fullName evidence="2">Uncharacterized protein</fullName>
    </submittedName>
</protein>